<dbReference type="AlphaFoldDB" id="A0AB37EBQ4"/>
<dbReference type="KEGG" id="bmed:GYM46_01925"/>
<reference evidence="5 6" key="1">
    <citation type="submission" date="2020-01" db="EMBL/GenBank/DDBJ databases">
        <authorList>
            <person name="Wang S."/>
        </authorList>
    </citation>
    <scope>NUCLEOTIDE SEQUENCE [LARGE SCALE GENOMIC DNA]</scope>
    <source>
        <strain evidence="5 6">D151-2-6</strain>
    </source>
</reference>
<dbReference type="InterPro" id="IPR000595">
    <property type="entry name" value="cNMP-bd_dom"/>
</dbReference>
<evidence type="ECO:0000256" key="1">
    <source>
        <dbReference type="ARBA" id="ARBA00023015"/>
    </source>
</evidence>
<dbReference type="Gene3D" id="2.60.120.10">
    <property type="entry name" value="Jelly Rolls"/>
    <property type="match status" value="1"/>
</dbReference>
<name>A0AB37EBQ4_9CAUL</name>
<dbReference type="Pfam" id="PF00027">
    <property type="entry name" value="cNMP_binding"/>
    <property type="match status" value="1"/>
</dbReference>
<dbReference type="EMBL" id="CP048751">
    <property type="protein sequence ID" value="QIH74463.1"/>
    <property type="molecule type" value="Genomic_DNA"/>
</dbReference>
<dbReference type="InterPro" id="IPR012318">
    <property type="entry name" value="HTH_CRP"/>
</dbReference>
<evidence type="ECO:0000313" key="6">
    <source>
        <dbReference type="Proteomes" id="UP000501325"/>
    </source>
</evidence>
<dbReference type="Proteomes" id="UP000501325">
    <property type="component" value="Chromosome"/>
</dbReference>
<dbReference type="SMART" id="SM00419">
    <property type="entry name" value="HTH_CRP"/>
    <property type="match status" value="1"/>
</dbReference>
<keyword evidence="1" id="KW-0805">Transcription regulation</keyword>
<dbReference type="CDD" id="cd00038">
    <property type="entry name" value="CAP_ED"/>
    <property type="match status" value="1"/>
</dbReference>
<keyword evidence="2" id="KW-0238">DNA-binding</keyword>
<dbReference type="GO" id="GO:0006355">
    <property type="term" value="P:regulation of DNA-templated transcription"/>
    <property type="evidence" value="ECO:0007669"/>
    <property type="project" value="InterPro"/>
</dbReference>
<dbReference type="InterPro" id="IPR036390">
    <property type="entry name" value="WH_DNA-bd_sf"/>
</dbReference>
<dbReference type="Gene3D" id="1.10.10.10">
    <property type="entry name" value="Winged helix-like DNA-binding domain superfamily/Winged helix DNA-binding domain"/>
    <property type="match status" value="1"/>
</dbReference>
<gene>
    <name evidence="5" type="ORF">GYM46_01925</name>
</gene>
<sequence length="240" mass="26952">MILYGLIEKLSRRDALTPEEAAALREVLGPLQRVAAGTDIVREGARPEHSTLLTSGFTARYSTLADGGRQITELNVSGDFVDLHSFMMKQMDHGVVALTECVIAPAPHVVLRRLTEEHPHLTRLLWLDTVIDAAIHRQWIASMGRRSALAHLAHLVCELYKRLEVVRHATDCRFELPLSQAVLADVLGLSTVHVNRLVADLRARNILTWGQGRIEILDWDRLAELAEFDPAFLRLQREPV</sequence>
<accession>A0AB37EBQ4</accession>
<dbReference type="SUPFAM" id="SSF51206">
    <property type="entry name" value="cAMP-binding domain-like"/>
    <property type="match status" value="1"/>
</dbReference>
<dbReference type="Pfam" id="PF13545">
    <property type="entry name" value="HTH_Crp_2"/>
    <property type="match status" value="1"/>
</dbReference>
<evidence type="ECO:0000259" key="4">
    <source>
        <dbReference type="PROSITE" id="PS51063"/>
    </source>
</evidence>
<dbReference type="GO" id="GO:0003677">
    <property type="term" value="F:DNA binding"/>
    <property type="evidence" value="ECO:0007669"/>
    <property type="project" value="UniProtKB-KW"/>
</dbReference>
<feature type="domain" description="HTH crp-type" evidence="4">
    <location>
        <begin position="146"/>
        <end position="220"/>
    </location>
</feature>
<evidence type="ECO:0000256" key="3">
    <source>
        <dbReference type="ARBA" id="ARBA00023163"/>
    </source>
</evidence>
<keyword evidence="3" id="KW-0804">Transcription</keyword>
<evidence type="ECO:0000256" key="2">
    <source>
        <dbReference type="ARBA" id="ARBA00023125"/>
    </source>
</evidence>
<dbReference type="InterPro" id="IPR018490">
    <property type="entry name" value="cNMP-bd_dom_sf"/>
</dbReference>
<dbReference type="InterPro" id="IPR036388">
    <property type="entry name" value="WH-like_DNA-bd_sf"/>
</dbReference>
<protein>
    <submittedName>
        <fullName evidence="5">Crp/Fnr family transcriptional regulator</fullName>
    </submittedName>
</protein>
<dbReference type="InterPro" id="IPR014710">
    <property type="entry name" value="RmlC-like_jellyroll"/>
</dbReference>
<organism evidence="5 6">
    <name type="scientific">Brevundimonas mediterranea</name>
    <dbReference type="NCBI Taxonomy" id="74329"/>
    <lineage>
        <taxon>Bacteria</taxon>
        <taxon>Pseudomonadati</taxon>
        <taxon>Pseudomonadota</taxon>
        <taxon>Alphaproteobacteria</taxon>
        <taxon>Caulobacterales</taxon>
        <taxon>Caulobacteraceae</taxon>
        <taxon>Brevundimonas</taxon>
    </lineage>
</organism>
<proteinExistence type="predicted"/>
<dbReference type="PROSITE" id="PS51063">
    <property type="entry name" value="HTH_CRP_2"/>
    <property type="match status" value="1"/>
</dbReference>
<evidence type="ECO:0000313" key="5">
    <source>
        <dbReference type="EMBL" id="QIH74463.1"/>
    </source>
</evidence>
<dbReference type="SUPFAM" id="SSF46785">
    <property type="entry name" value="Winged helix' DNA-binding domain"/>
    <property type="match status" value="1"/>
</dbReference>